<proteinExistence type="predicted"/>
<feature type="region of interest" description="Disordered" evidence="2">
    <location>
        <begin position="197"/>
        <end position="236"/>
    </location>
</feature>
<keyword evidence="5" id="KW-1185">Reference proteome</keyword>
<dbReference type="GO" id="GO:0005096">
    <property type="term" value="F:GTPase activator activity"/>
    <property type="evidence" value="ECO:0007669"/>
    <property type="project" value="UniProtKB-KW"/>
</dbReference>
<dbReference type="OrthoDB" id="28245at2759"/>
<dbReference type="GO" id="GO:0007165">
    <property type="term" value="P:signal transduction"/>
    <property type="evidence" value="ECO:0007669"/>
    <property type="project" value="UniProtKB-ARBA"/>
</dbReference>
<dbReference type="eggNOG" id="KOG1826">
    <property type="taxonomic scope" value="Eukaryota"/>
</dbReference>
<sequence length="2711" mass="310666">MDQPHGRQPLQNDSGYNAQLEFINSLTHRLESFLPNVTGYSLIEVELNPQFKITKDLLIDRTKFDLKVYGMDYISICFMKLCNIIESINKDAKEVKLKDRDEKQLSSTLIILKILRELIEECWLSRTALSNFKSDVNLMNFEILTNFSFYYHFTPPKPINVNYINLIIDILGSLLSGEVIKRVLSMIQKRPIDGKGYYNSHSSNSDTPSSVQSIVSGASNQQNPQTQLGHNRGPSLMEDPVLGSDSPIYSSEHETAKLIQELDFNIEICLRFIATSNPLQYYNYLYNNLFKFSVSNEVVPPYNLQKYAPLIKYTFYSLENGYAMANVINKSLESIKNTTWKQIILVFYSHSVRDQAFARPEDYDAIVESSSEVAAICKSIFDQTCSIFEEFPYAGIASMVQTWVSMLNPSDYREYELKPNKLKLSFNKRLKFINNLIKNSTNRSNLTCFDSLITLYHLAARFPSNMSNHPVYIFTMSHLDETYEALVKVNLSTFSINLNSPNSDYVKICYDNLIVNFFIAAIMLKPEKYCNLLLNRFQSIKDSYRDVRIIVKVVRGLSEYTLSLKSFNQIMTSISPQLKSLSSNVSRLLSQYYENSISIHTSSSSASVYSDKASVSSSTQNNTRKLSFDQELSPHSSRILAHHHSHLQQQSVSSQQLSSHPQTISSSSFHDINVDELKFSSASISAAASTGTSKLVANVEDLLADLFAIFKASPQLFFNDISFMEPEIFYQDEDASRARILKFVQDNVDSLRVGLQSRSMNNTDDSTLFSSTCRLIMSIVDKQSNMTSNLNIVTSFANYSTCKQIVKSICDSCLSLSLTDVKFKSNLIFLNEFLEMREEFNKIVTKSPIVQDPRSHCDETDVGNSVERILLLSLCTHDIQFYNIVKDTMKWHLLHVKRISTHFEHNLADTFEKLVQDDFVFTGFVSLHKRFRNILRESRPTKALYQVWLIIYERWCDLLFNKIASLNEENLLFRHFTGFLVSTSGCFLSNEFADGDPVLRSKSEQNISNFFDRCINLLTSSDLVIRVIIKDALSNESHSAVYQLVSNKLVTVVNKFEENKNIYEESVLFTEQTIMIMTSMLSIPNEGAVVLTALLPEICVVLIKLINLVEDPVNQLRLKLRFCKLTVTIETNRKRLLLTGAYKIRNFYAKSTCDWLEQSAFFDELPGPVGNQTGFNYINSYKSSNSSTKSTNKDSELVYLNVDLATESSKALALQLEDLLLDIPEGTSEKDVPKYKDLSFANYFSLFYRILTKYTMNNSGNVKSKYKIQAIVDNVLKCITNILQYDTDIGLQLVFPLGYHDNKKIRALFLSVFAEMLYERKIIRKKSKDFTEINLLGIGSLTDILTSASVIASNQNHNLYASSLFGVYGYLHKLDELFENLLNEEINNVSRTADIFRRNSTLTKLLAKLAKDDGMDYLTLVLKDFVQEFNDKEINFNVEKEQDSNSNPDLFMSYLNNLVSLICDSADSMPKSFRYVCSQIYRKVNAKVPDASLIAVGSFVFLRFFCPAVISPESFFEIDVICHSNKKSLLQLVKVLQNMANKTLSVLKWKSLNQKMDELMQIQRKIFKFLQDVSSYDSTEYPFEEITEMPIPELRYVHKFFFTYYKEIKQNFLLGEFSSDELKKRVEQMTLCDDILREVGQPKALLTIQGGDGGGYKNFDPTGTVSSEYTEFMNRMSAKYADKAIDVSLIHNAIFHDGTPVVVVNLKTLTLVDFDVNLLVYKLFETASQVWDNKFYFVFDFTQFSTEMHVLVTYATLLNTYGPSQLFKNCTRIYYFNLPIKNVGTFFNLVKPSNVEDKEARARFYTYSHCDSNDIISSLCLSEDTMAITRDKKVEFLNCKVLDSTTQSFYSATIKIGRSFFLICSDEFIATNHELCATKGFRPVDIYSLSDITRCEITKSSGATDEFTIYFNSGQSVIVRSHERSEILRFMYFTTSRLPKPYIDEEDRNFQGDVSNLWFGRLFNIVFQSLLCEDDEVRSSASYLFASVGNYFEIEYSISKNHAKDIAYPANTTDFIVAVSKYLSRKFPEMSYRFFRSFFDCYDKLPSRHRINAILYLSPWLDNICDYIYLKDEQSGPDRVAGIIRQVCSISALNKDTISAINDYIWKKLFAESILTPLLLDEIVTFTMDNRNDDPDWSFIISVLSPSVELCGETITRLITCINEATNNDSEIAAESKLFEIMILVKICASLFFDSYIFAQLYLADVFFICSLFIDNPSLEFGGDLQKLVINTIQSFFNKPDLTEIEEKTVEETLAYFSGQRAKMLFGLTREKTTATSDINQLYNRAASFETLCDYLNEFITVLGSADDRSGWRSRWCSYAMDVAFSNSSLFQFRAILVVGILSKSGISDHTATNMLKLMSRTSFNNTLESMTNVLMSAAKIFKGLSKDSVFPSIIIWPELYLGMLNYSSLYQVSIQCLLNTLLKNYEQGPGFVDRVFEQRKHLESFIESFEKSHGFHIDKKNILCYVFFIFTQGLKLSHIKHTSLTCMKQVFKERYVIEAKDEYEVPSGSLPYLLFIWLSTNESSFSEYIATTEYQPSEWLIIHNLNAPKVIIDYLLSDQVYPTLALYQAAYIYATTTVDSGFKTRFLILLNQIFSINPRKGQMIFHIIKSELASTMINSNSTDTVIVVSEIMTQIMSDPTYSLEEHSNATDEFLKENGMMIMKSYRFRKLSDLLASDETAKEKIERDNERLQEMIYRSASSYVENEKLED</sequence>
<dbReference type="Gene3D" id="1.10.506.10">
    <property type="entry name" value="GTPase Activation - p120gap, domain 1"/>
    <property type="match status" value="1"/>
</dbReference>
<dbReference type="PANTHER" id="PTHR10194:SF60">
    <property type="entry name" value="RAS GTPASE-ACTIVATING PROTEIN RASKOL"/>
    <property type="match status" value="1"/>
</dbReference>
<feature type="compositionally biased region" description="Low complexity" evidence="2">
    <location>
        <begin position="200"/>
        <end position="210"/>
    </location>
</feature>
<dbReference type="InterPro" id="IPR039360">
    <property type="entry name" value="Ras_GTPase"/>
</dbReference>
<dbReference type="EMBL" id="GL996515">
    <property type="protein sequence ID" value="EGV64718.1"/>
    <property type="molecule type" value="Genomic_DNA"/>
</dbReference>
<dbReference type="KEGG" id="cten:18250241"/>
<feature type="domain" description="Ras-GAP" evidence="3">
    <location>
        <begin position="1356"/>
        <end position="1541"/>
    </location>
</feature>
<accession>G3B2M6</accession>
<dbReference type="SMART" id="SM00323">
    <property type="entry name" value="RasGAP"/>
    <property type="match status" value="1"/>
</dbReference>
<dbReference type="Pfam" id="PF00616">
    <property type="entry name" value="RasGAP"/>
    <property type="match status" value="2"/>
</dbReference>
<keyword evidence="1" id="KW-0343">GTPase activation</keyword>
<dbReference type="InterPro" id="IPR001936">
    <property type="entry name" value="RasGAP_dom"/>
</dbReference>
<gene>
    <name evidence="4" type="ORF">CANTEDRAFT_92954</name>
</gene>
<name>G3B2M6_CANTC</name>
<dbReference type="STRING" id="590646.G3B2M6"/>
<dbReference type="PROSITE" id="PS00509">
    <property type="entry name" value="RAS_GTPASE_ACTIV_1"/>
    <property type="match status" value="1"/>
</dbReference>
<evidence type="ECO:0000313" key="4">
    <source>
        <dbReference type="EMBL" id="EGV64718.1"/>
    </source>
</evidence>
<protein>
    <recommendedName>
        <fullName evidence="3">Ras-GAP domain-containing protein</fullName>
    </recommendedName>
</protein>
<dbReference type="PANTHER" id="PTHR10194">
    <property type="entry name" value="RAS GTPASE-ACTIVATING PROTEINS"/>
    <property type="match status" value="1"/>
</dbReference>
<organism evidence="5">
    <name type="scientific">Candida tenuis (strain ATCC 10573 / BCRC 21748 / CBS 615 / JCM 9827 / NBRC 10315 / NRRL Y-1498 / VKM Y-70)</name>
    <name type="common">Yeast</name>
    <name type="synonym">Yamadazyma tenuis</name>
    <dbReference type="NCBI Taxonomy" id="590646"/>
    <lineage>
        <taxon>Eukaryota</taxon>
        <taxon>Fungi</taxon>
        <taxon>Dikarya</taxon>
        <taxon>Ascomycota</taxon>
        <taxon>Saccharomycotina</taxon>
        <taxon>Pichiomycetes</taxon>
        <taxon>Debaryomycetaceae</taxon>
        <taxon>Yamadazyma</taxon>
    </lineage>
</organism>
<dbReference type="Gene3D" id="3.40.525.10">
    <property type="entry name" value="CRAL-TRIO lipid binding domain"/>
    <property type="match status" value="1"/>
</dbReference>
<dbReference type="PROSITE" id="PS50018">
    <property type="entry name" value="RAS_GTPASE_ACTIV_2"/>
    <property type="match status" value="1"/>
</dbReference>
<dbReference type="CDD" id="cd05392">
    <property type="entry name" value="RasGAP_Neurofibromin_like"/>
    <property type="match status" value="1"/>
</dbReference>
<dbReference type="SUPFAM" id="SSF48350">
    <property type="entry name" value="GTPase activation domain, GAP"/>
    <property type="match status" value="1"/>
</dbReference>
<evidence type="ECO:0000256" key="1">
    <source>
        <dbReference type="ARBA" id="ARBA00022468"/>
    </source>
</evidence>
<dbReference type="InterPro" id="IPR008936">
    <property type="entry name" value="Rho_GTPase_activation_prot"/>
</dbReference>
<dbReference type="InterPro" id="IPR036865">
    <property type="entry name" value="CRAL-TRIO_dom_sf"/>
</dbReference>
<evidence type="ECO:0000313" key="5">
    <source>
        <dbReference type="Proteomes" id="UP000000707"/>
    </source>
</evidence>
<dbReference type="Proteomes" id="UP000000707">
    <property type="component" value="Unassembled WGS sequence"/>
</dbReference>
<dbReference type="InterPro" id="IPR023152">
    <property type="entry name" value="RasGAP_CS"/>
</dbReference>
<evidence type="ECO:0000256" key="2">
    <source>
        <dbReference type="SAM" id="MobiDB-lite"/>
    </source>
</evidence>
<dbReference type="GeneID" id="18250241"/>
<reference evidence="4 5" key="1">
    <citation type="journal article" date="2011" name="Proc. Natl. Acad. Sci. U.S.A.">
        <title>Comparative genomics of xylose-fermenting fungi for enhanced biofuel production.</title>
        <authorList>
            <person name="Wohlbach D.J."/>
            <person name="Kuo A."/>
            <person name="Sato T.K."/>
            <person name="Potts K.M."/>
            <person name="Salamov A.A."/>
            <person name="LaButti K.M."/>
            <person name="Sun H."/>
            <person name="Clum A."/>
            <person name="Pangilinan J.L."/>
            <person name="Lindquist E.A."/>
            <person name="Lucas S."/>
            <person name="Lapidus A."/>
            <person name="Jin M."/>
            <person name="Gunawan C."/>
            <person name="Balan V."/>
            <person name="Dale B.E."/>
            <person name="Jeffries T.W."/>
            <person name="Zinkel R."/>
            <person name="Barry K.W."/>
            <person name="Grigoriev I.V."/>
            <person name="Gasch A.P."/>
        </authorList>
    </citation>
    <scope>NUCLEOTIDE SEQUENCE [LARGE SCALE GENOMIC DNA]</scope>
    <source>
        <strain evidence="5">ATCC 10573 / BCRC 21748 / CBS 615 / JCM 9827 / NBRC 10315 / NRRL Y-1498 / VKM Y-70</strain>
    </source>
</reference>
<dbReference type="HOGENOM" id="CLU_000439_0_0_1"/>
<feature type="compositionally biased region" description="Polar residues" evidence="2">
    <location>
        <begin position="211"/>
        <end position="229"/>
    </location>
</feature>
<evidence type="ECO:0000259" key="3">
    <source>
        <dbReference type="PROSITE" id="PS50018"/>
    </source>
</evidence>